<dbReference type="EMBL" id="HBHK01013927">
    <property type="protein sequence ID" value="CAD9685302.1"/>
    <property type="molecule type" value="Transcribed_RNA"/>
</dbReference>
<name>A0A7S2RZN3_9STRA</name>
<dbReference type="SUPFAM" id="SSF50978">
    <property type="entry name" value="WD40 repeat-like"/>
    <property type="match status" value="1"/>
</dbReference>
<dbReference type="PANTHER" id="PTHR12764">
    <property type="entry name" value="WD REPEAT DOMAIN-RELATED"/>
    <property type="match status" value="1"/>
</dbReference>
<dbReference type="GO" id="GO:0035721">
    <property type="term" value="P:intraciliary retrograde transport"/>
    <property type="evidence" value="ECO:0007669"/>
    <property type="project" value="TreeGrafter"/>
</dbReference>
<dbReference type="InterPro" id="IPR036322">
    <property type="entry name" value="WD40_repeat_dom_sf"/>
</dbReference>
<evidence type="ECO:0000259" key="10">
    <source>
        <dbReference type="Pfam" id="PF23390"/>
    </source>
</evidence>
<evidence type="ECO:0000256" key="3">
    <source>
        <dbReference type="ARBA" id="ARBA00022574"/>
    </source>
</evidence>
<evidence type="ECO:0000313" key="12">
    <source>
        <dbReference type="EMBL" id="CAD9685302.1"/>
    </source>
</evidence>
<dbReference type="InterPro" id="IPR056158">
    <property type="entry name" value="Beta-prop_IFT121_2nd"/>
</dbReference>
<dbReference type="Pfam" id="PF25170">
    <property type="entry name" value="TPR_WDR35"/>
    <property type="match status" value="1"/>
</dbReference>
<accession>A0A7S2RZN3</accession>
<keyword evidence="3" id="KW-0853">WD repeat</keyword>
<dbReference type="InterPro" id="IPR039857">
    <property type="entry name" value="Ift122/121"/>
</dbReference>
<dbReference type="PANTHER" id="PTHR12764:SF5">
    <property type="entry name" value="LD29485P"/>
    <property type="match status" value="1"/>
</dbReference>
<evidence type="ECO:0000256" key="7">
    <source>
        <dbReference type="ARBA" id="ARBA00023212"/>
    </source>
</evidence>
<dbReference type="Gene3D" id="1.25.40.470">
    <property type="match status" value="1"/>
</dbReference>
<evidence type="ECO:0000256" key="6">
    <source>
        <dbReference type="ARBA" id="ARBA00023069"/>
    </source>
</evidence>
<evidence type="ECO:0000256" key="1">
    <source>
        <dbReference type="ARBA" id="ARBA00004120"/>
    </source>
</evidence>
<dbReference type="GO" id="GO:1905515">
    <property type="term" value="P:non-motile cilium assembly"/>
    <property type="evidence" value="ECO:0007669"/>
    <property type="project" value="TreeGrafter"/>
</dbReference>
<evidence type="ECO:0000259" key="9">
    <source>
        <dbReference type="Pfam" id="PF23145"/>
    </source>
</evidence>
<dbReference type="GO" id="GO:0030991">
    <property type="term" value="C:intraciliary transport particle A"/>
    <property type="evidence" value="ECO:0007669"/>
    <property type="project" value="TreeGrafter"/>
</dbReference>
<evidence type="ECO:0000256" key="4">
    <source>
        <dbReference type="ARBA" id="ARBA00022737"/>
    </source>
</evidence>
<dbReference type="SUPFAM" id="SSF48452">
    <property type="entry name" value="TPR-like"/>
    <property type="match status" value="1"/>
</dbReference>
<feature type="domain" description="IFT121 second beta-propeller" evidence="10">
    <location>
        <begin position="3"/>
        <end position="298"/>
    </location>
</feature>
<dbReference type="FunFam" id="1.25.40.470:FF:000004">
    <property type="entry name" value="WD repeat-containing protein 35"/>
    <property type="match status" value="1"/>
</dbReference>
<dbReference type="InterPro" id="IPR011990">
    <property type="entry name" value="TPR-like_helical_dom_sf"/>
</dbReference>
<protein>
    <submittedName>
        <fullName evidence="12">Uncharacterized protein</fullName>
    </submittedName>
</protein>
<reference evidence="12" key="1">
    <citation type="submission" date="2021-01" db="EMBL/GenBank/DDBJ databases">
        <authorList>
            <person name="Corre E."/>
            <person name="Pelletier E."/>
            <person name="Niang G."/>
            <person name="Scheremetjew M."/>
            <person name="Finn R."/>
            <person name="Kale V."/>
            <person name="Holt S."/>
            <person name="Cochrane G."/>
            <person name="Meng A."/>
            <person name="Brown T."/>
            <person name="Cohen L."/>
        </authorList>
    </citation>
    <scope>NUCLEOTIDE SEQUENCE</scope>
    <source>
        <strain evidence="12">NY070348D</strain>
    </source>
</reference>
<keyword evidence="5" id="KW-0970">Cilium biogenesis/degradation</keyword>
<keyword evidence="6" id="KW-0969">Cilium</keyword>
<keyword evidence="2" id="KW-0963">Cytoplasm</keyword>
<proteinExistence type="predicted"/>
<dbReference type="InterPro" id="IPR056170">
    <property type="entry name" value="Znf_IFT121-like"/>
</dbReference>
<keyword evidence="8" id="KW-0966">Cell projection</keyword>
<dbReference type="Pfam" id="PF23145">
    <property type="entry name" value="Zf_2nd_IFT121"/>
    <property type="match status" value="1"/>
</dbReference>
<dbReference type="InterPro" id="IPR057361">
    <property type="entry name" value="TPR_WDR35"/>
</dbReference>
<organism evidence="12">
    <name type="scientific">Mucochytrium quahogii</name>
    <dbReference type="NCBI Taxonomy" id="96639"/>
    <lineage>
        <taxon>Eukaryota</taxon>
        <taxon>Sar</taxon>
        <taxon>Stramenopiles</taxon>
        <taxon>Bigyra</taxon>
        <taxon>Labyrinthulomycetes</taxon>
        <taxon>Thraustochytrida</taxon>
        <taxon>Thraustochytriidae</taxon>
        <taxon>Mucochytrium</taxon>
    </lineage>
</organism>
<feature type="domain" description="IFT121-like zinc finger" evidence="9">
    <location>
        <begin position="806"/>
        <end position="850"/>
    </location>
</feature>
<evidence type="ECO:0000259" key="11">
    <source>
        <dbReference type="Pfam" id="PF25768"/>
    </source>
</evidence>
<evidence type="ECO:0000256" key="8">
    <source>
        <dbReference type="ARBA" id="ARBA00023273"/>
    </source>
</evidence>
<dbReference type="InterPro" id="IPR057979">
    <property type="entry name" value="TPR_IFT121"/>
</dbReference>
<dbReference type="Pfam" id="PF23390">
    <property type="entry name" value="Beta-prop_WDR35_2nd"/>
    <property type="match status" value="1"/>
</dbReference>
<dbReference type="GO" id="GO:0097730">
    <property type="term" value="C:non-motile cilium"/>
    <property type="evidence" value="ECO:0007669"/>
    <property type="project" value="TreeGrafter"/>
</dbReference>
<dbReference type="Pfam" id="PF25768">
    <property type="entry name" value="TPR_IFT121"/>
    <property type="match status" value="1"/>
</dbReference>
<dbReference type="GO" id="GO:0061512">
    <property type="term" value="P:protein localization to cilium"/>
    <property type="evidence" value="ECO:0007669"/>
    <property type="project" value="TreeGrafter"/>
</dbReference>
<keyword evidence="7" id="KW-0206">Cytoskeleton</keyword>
<sequence length="852" mass="95206">MVQQHSLVLCNAIGSPVDSKDISVNPVYLAMTACHVIAANEHAVYVWQYRSPVSKLASIGSNTGQSLGTQGLLDVTNSTSSNSAKSKHGREHVFHIDADPSRTCVSGLGYISKTNMGKKSGDTKKLLIDILTKGTADAITCIAANDRCLVVGRESGTIQKYTLPHISLENKYVVRCRPQKIALNCNSTKVSVIDINGVMTFLDLEKRYEGANGQTQIGEQLDFERKDAWDMMWAEDNPDLIAVMEKTRLYVFRGLEPEEPVLSSGYLCKHSDLQIKAVMLDEIMQQPTTPENDTVVDFPTKSLRDVREILKNVGVEEAFAYIETHPHPRLWKLIAEASLERLEFGVADKSFVQCSDYPGIQFVKNLKMLNDKVKQKAQVSAYFERFDEAESLYCDIDRKDLAIDLRMMLGDWFRVVQLVQMGGGSGDDELLRRAWKEIGDYYASRQKWNKAVQYYASAKEPAALVECYYLLEEYMCLEKLVRIIPQGSPLLCNIGKKFQSVGMSQSACLAFLKAGDVKSAIDCCVLLNHWDQAVKLAQEHEFPQIEGLLAKYASHLLGKGEKLQAIELYRKAKKSTQAATLLASLAQDAGKTKVDPLGAKKLHVLAAMEMEELRTRVLDTQIKNMGITGSEVKDPDAEDEDDFVAELRPARTKARMKMTAANQTAATLETLVQLDAATGENRSLDNAWKGAEAYHLFMLAQRQLYKGEMEAALVTSLQLRQYDDVLEPREVHSLIALTAYYNEAWGQCSKAFIELESLKAIACSKEDKEQYTKLALSIFRSNRPTDPPDVAELVASIDMGRAKGHPICMMSGRPIDEKRAKGVYKCRRCSRKMHENQLGGMNHCPLCHMMLV</sequence>
<keyword evidence="4" id="KW-0677">Repeat</keyword>
<evidence type="ECO:0000256" key="2">
    <source>
        <dbReference type="ARBA" id="ARBA00022490"/>
    </source>
</evidence>
<feature type="domain" description="IFT121-like TPR repeats" evidence="11">
    <location>
        <begin position="685"/>
        <end position="786"/>
    </location>
</feature>
<evidence type="ECO:0000256" key="5">
    <source>
        <dbReference type="ARBA" id="ARBA00022794"/>
    </source>
</evidence>
<comment type="subcellular location">
    <subcellularLocation>
        <location evidence="1">Cytoplasm</location>
        <location evidence="1">Cytoskeleton</location>
        <location evidence="1">Cilium basal body</location>
    </subcellularLocation>
</comment>
<gene>
    <name evidence="12" type="ORF">QSP1433_LOCUS8749</name>
</gene>
<dbReference type="AlphaFoldDB" id="A0A7S2RZN3"/>